<reference evidence="2" key="1">
    <citation type="journal article" date="2014" name="Int. J. Syst. Evol. Microbiol.">
        <title>Complete genome sequence of Corynebacterium casei LMG S-19264T (=DSM 44701T), isolated from a smear-ripened cheese.</title>
        <authorList>
            <consortium name="US DOE Joint Genome Institute (JGI-PGF)"/>
            <person name="Walter F."/>
            <person name="Albersmeier A."/>
            <person name="Kalinowski J."/>
            <person name="Ruckert C."/>
        </authorList>
    </citation>
    <scope>NUCLEOTIDE SEQUENCE</scope>
    <source>
        <strain evidence="2">CGMCC 1.15290</strain>
    </source>
</reference>
<dbReference type="Proteomes" id="UP000627292">
    <property type="component" value="Unassembled WGS sequence"/>
</dbReference>
<sequence length="133" mass="14884">MILTLTRTYYAKGTNGVLEVNGKVFCYTIELPWNNNKRQASCIPEETYFLAKRFSVDFKHHLLVQGVKDRTYILIHPANNALRELQGCIAPVTTLTGEGCGDESRAAFRPLLKLVSAAIDKGEKVTLIIQSKK</sequence>
<keyword evidence="3" id="KW-1185">Reference proteome</keyword>
<reference evidence="2" key="2">
    <citation type="submission" date="2020-09" db="EMBL/GenBank/DDBJ databases">
        <authorList>
            <person name="Sun Q."/>
            <person name="Zhou Y."/>
        </authorList>
    </citation>
    <scope>NUCLEOTIDE SEQUENCE</scope>
    <source>
        <strain evidence="2">CGMCC 1.15290</strain>
    </source>
</reference>
<proteinExistence type="predicted"/>
<accession>A0A917J1W6</accession>
<evidence type="ECO:0000313" key="2">
    <source>
        <dbReference type="EMBL" id="GGH74231.1"/>
    </source>
</evidence>
<name>A0A917J1W6_9BACT</name>
<evidence type="ECO:0000259" key="1">
    <source>
        <dbReference type="Pfam" id="PF18925"/>
    </source>
</evidence>
<dbReference type="RefSeq" id="WP_188954915.1">
    <property type="nucleotide sequence ID" value="NZ_BMIB01000003.1"/>
</dbReference>
<protein>
    <recommendedName>
        <fullName evidence="1">DUF5675 domain-containing protein</fullName>
    </recommendedName>
</protein>
<comment type="caution">
    <text evidence="2">The sequence shown here is derived from an EMBL/GenBank/DDBJ whole genome shotgun (WGS) entry which is preliminary data.</text>
</comment>
<gene>
    <name evidence="2" type="ORF">GCM10011379_36630</name>
</gene>
<organism evidence="2 3">
    <name type="scientific">Filimonas zeae</name>
    <dbReference type="NCBI Taxonomy" id="1737353"/>
    <lineage>
        <taxon>Bacteria</taxon>
        <taxon>Pseudomonadati</taxon>
        <taxon>Bacteroidota</taxon>
        <taxon>Chitinophagia</taxon>
        <taxon>Chitinophagales</taxon>
        <taxon>Chitinophagaceae</taxon>
        <taxon>Filimonas</taxon>
    </lineage>
</organism>
<dbReference type="InterPro" id="IPR043732">
    <property type="entry name" value="DUF5675"/>
</dbReference>
<feature type="domain" description="DUF5675" evidence="1">
    <location>
        <begin position="4"/>
        <end position="115"/>
    </location>
</feature>
<dbReference type="AlphaFoldDB" id="A0A917J1W6"/>
<evidence type="ECO:0000313" key="3">
    <source>
        <dbReference type="Proteomes" id="UP000627292"/>
    </source>
</evidence>
<dbReference type="EMBL" id="BMIB01000003">
    <property type="protein sequence ID" value="GGH74231.1"/>
    <property type="molecule type" value="Genomic_DNA"/>
</dbReference>
<dbReference type="Pfam" id="PF18925">
    <property type="entry name" value="DUF5675"/>
    <property type="match status" value="1"/>
</dbReference>